<keyword evidence="1" id="KW-0472">Membrane</keyword>
<feature type="transmembrane region" description="Helical" evidence="1">
    <location>
        <begin position="31"/>
        <end position="50"/>
    </location>
</feature>
<dbReference type="InterPro" id="IPR032713">
    <property type="entry name" value="EmrE"/>
</dbReference>
<protein>
    <recommendedName>
        <fullName evidence="4">Multidrug resistance efflux transporter family protein</fullName>
    </recommendedName>
</protein>
<dbReference type="EMBL" id="CP007739">
    <property type="protein sequence ID" value="AIE60137.1"/>
    <property type="molecule type" value="Genomic_DNA"/>
</dbReference>
<reference evidence="2 3" key="1">
    <citation type="journal article" date="2015" name="BMC Genomics">
        <title>Transcriptome analysis of thermophilic methylotrophic Bacillus methanolicus MGA3 using RNA-sequencing provides detailed insights into its previously uncharted transcriptional landscape.</title>
        <authorList>
            <person name="Irla M."/>
            <person name="Neshat A."/>
            <person name="Brautaset T."/>
            <person name="Ruckert C."/>
            <person name="Kalinowski J."/>
            <person name="Wendisch V.F."/>
        </authorList>
    </citation>
    <scope>NUCLEOTIDE SEQUENCE [LARGE SCALE GENOMIC DNA]</scope>
    <source>
        <strain evidence="3">MGA3 / ATCC 53907</strain>
    </source>
</reference>
<keyword evidence="1" id="KW-0812">Transmembrane</keyword>
<accession>I3E8P8</accession>
<dbReference type="STRING" id="796606.BMMGA3_08675"/>
<sequence>MRPILLGICAAFFFAFTFVLNRAMELSGGSWIWSASLRYIFMVPPLLLIVAWRKGLLSLFREMKKELHNWLLWSFIGFVLFYAPLCFASAYGPGWLIAGTWQITIISGSLLVPLFYETIQTEHGLIRVRGQIPYKGLAMSFIILIGIAIMQLEHATKLSVKDAMLCVIPILIASFAYPLGNRKMMEVCNGQLDAYQRVLGMTIASLPFWFLLSLFGLFTVGLPSKGQVVQSGLVAIFSGVFATVLFFAATDLVKGNMKKLGAVEATQSLEVLFSAAGEVIVLSAPLPSAASLTGMLLVIIGMVLHSRISVKTENMKSETASA</sequence>
<gene>
    <name evidence="2" type="primary">yjlA</name>
    <name evidence="2" type="ORF">BMMGA3_08675</name>
</gene>
<feature type="transmembrane region" description="Helical" evidence="1">
    <location>
        <begin position="70"/>
        <end position="90"/>
    </location>
</feature>
<evidence type="ECO:0000256" key="1">
    <source>
        <dbReference type="SAM" id="Phobius"/>
    </source>
</evidence>
<evidence type="ECO:0000313" key="3">
    <source>
        <dbReference type="Proteomes" id="UP000027602"/>
    </source>
</evidence>
<dbReference type="Proteomes" id="UP000027602">
    <property type="component" value="Chromosome"/>
</dbReference>
<keyword evidence="3" id="KW-1185">Reference proteome</keyword>
<dbReference type="Pfam" id="PF13536">
    <property type="entry name" value="EmrE"/>
    <property type="match status" value="1"/>
</dbReference>
<dbReference type="HOGENOM" id="CLU_054358_0_0_9"/>
<dbReference type="eggNOG" id="COG0697">
    <property type="taxonomic scope" value="Bacteria"/>
</dbReference>
<dbReference type="RefSeq" id="WP_004434266.1">
    <property type="nucleotide sequence ID" value="NZ_ADWW01000002.1"/>
</dbReference>
<feature type="transmembrane region" description="Helical" evidence="1">
    <location>
        <begin position="198"/>
        <end position="222"/>
    </location>
</feature>
<dbReference type="OrthoDB" id="3457556at2"/>
<feature type="transmembrane region" description="Helical" evidence="1">
    <location>
        <begin position="96"/>
        <end position="116"/>
    </location>
</feature>
<name>I3E8P8_BACMM</name>
<organism evidence="2 3">
    <name type="scientific">Bacillus methanolicus (strain MGA3 / ATCC 53907)</name>
    <dbReference type="NCBI Taxonomy" id="796606"/>
    <lineage>
        <taxon>Bacteria</taxon>
        <taxon>Bacillati</taxon>
        <taxon>Bacillota</taxon>
        <taxon>Bacilli</taxon>
        <taxon>Bacillales</taxon>
        <taxon>Bacillaceae</taxon>
        <taxon>Bacillus</taxon>
    </lineage>
</organism>
<evidence type="ECO:0000313" key="2">
    <source>
        <dbReference type="EMBL" id="AIE60137.1"/>
    </source>
</evidence>
<dbReference type="AlphaFoldDB" id="I3E8P8"/>
<proteinExistence type="predicted"/>
<evidence type="ECO:0008006" key="4">
    <source>
        <dbReference type="Google" id="ProtNLM"/>
    </source>
</evidence>
<feature type="transmembrane region" description="Helical" evidence="1">
    <location>
        <begin position="136"/>
        <end position="152"/>
    </location>
</feature>
<dbReference type="KEGG" id="bmet:BMMGA3_08675"/>
<keyword evidence="1" id="KW-1133">Transmembrane helix</keyword>
<feature type="transmembrane region" description="Helical" evidence="1">
    <location>
        <begin position="228"/>
        <end position="248"/>
    </location>
</feature>